<sequence length="102" mass="11359">MELEFVLKFSGSVVVIGIVGLFLHLYNVLVRKPERLRSVLRKQGISGPSPLPLLGNILEIKKLKTAVASAPMCGPPATHNCGSTLFPFFEEWQKRYGKLEFC</sequence>
<reference evidence="2" key="1">
    <citation type="submission" date="2020-06" db="EMBL/GenBank/DDBJ databases">
        <authorList>
            <person name="Li T."/>
            <person name="Hu X."/>
            <person name="Zhang T."/>
            <person name="Song X."/>
            <person name="Zhang H."/>
            <person name="Dai N."/>
            <person name="Sheng W."/>
            <person name="Hou X."/>
            <person name="Wei L."/>
        </authorList>
    </citation>
    <scope>NUCLEOTIDE SEQUENCE</scope>
    <source>
        <strain evidence="2">G02</strain>
        <tissue evidence="2">Leaf</tissue>
    </source>
</reference>
<protein>
    <submittedName>
        <fullName evidence="2">Cytochrome</fullName>
    </submittedName>
</protein>
<keyword evidence="1" id="KW-0812">Transmembrane</keyword>
<feature type="transmembrane region" description="Helical" evidence="1">
    <location>
        <begin position="6"/>
        <end position="29"/>
    </location>
</feature>
<keyword evidence="1" id="KW-1133">Transmembrane helix</keyword>
<accession>A0AAW2UQ49</accession>
<evidence type="ECO:0000256" key="1">
    <source>
        <dbReference type="SAM" id="Phobius"/>
    </source>
</evidence>
<dbReference type="EMBL" id="JACGWJ010000005">
    <property type="protein sequence ID" value="KAL0419361.1"/>
    <property type="molecule type" value="Genomic_DNA"/>
</dbReference>
<keyword evidence="1" id="KW-0472">Membrane</keyword>
<gene>
    <name evidence="2" type="ORF">Sradi_1349600</name>
</gene>
<comment type="caution">
    <text evidence="2">The sequence shown here is derived from an EMBL/GenBank/DDBJ whole genome shotgun (WGS) entry which is preliminary data.</text>
</comment>
<evidence type="ECO:0000313" key="2">
    <source>
        <dbReference type="EMBL" id="KAL0419361.1"/>
    </source>
</evidence>
<name>A0AAW2UQ49_SESRA</name>
<organism evidence="2">
    <name type="scientific">Sesamum radiatum</name>
    <name type="common">Black benniseed</name>
    <dbReference type="NCBI Taxonomy" id="300843"/>
    <lineage>
        <taxon>Eukaryota</taxon>
        <taxon>Viridiplantae</taxon>
        <taxon>Streptophyta</taxon>
        <taxon>Embryophyta</taxon>
        <taxon>Tracheophyta</taxon>
        <taxon>Spermatophyta</taxon>
        <taxon>Magnoliopsida</taxon>
        <taxon>eudicotyledons</taxon>
        <taxon>Gunneridae</taxon>
        <taxon>Pentapetalae</taxon>
        <taxon>asterids</taxon>
        <taxon>lamiids</taxon>
        <taxon>Lamiales</taxon>
        <taxon>Pedaliaceae</taxon>
        <taxon>Sesamum</taxon>
    </lineage>
</organism>
<dbReference type="AlphaFoldDB" id="A0AAW2UQ49"/>
<proteinExistence type="predicted"/>
<reference evidence="2" key="2">
    <citation type="journal article" date="2024" name="Plant">
        <title>Genomic evolution and insights into agronomic trait innovations of Sesamum species.</title>
        <authorList>
            <person name="Miao H."/>
            <person name="Wang L."/>
            <person name="Qu L."/>
            <person name="Liu H."/>
            <person name="Sun Y."/>
            <person name="Le M."/>
            <person name="Wang Q."/>
            <person name="Wei S."/>
            <person name="Zheng Y."/>
            <person name="Lin W."/>
            <person name="Duan Y."/>
            <person name="Cao H."/>
            <person name="Xiong S."/>
            <person name="Wang X."/>
            <person name="Wei L."/>
            <person name="Li C."/>
            <person name="Ma Q."/>
            <person name="Ju M."/>
            <person name="Zhao R."/>
            <person name="Li G."/>
            <person name="Mu C."/>
            <person name="Tian Q."/>
            <person name="Mei H."/>
            <person name="Zhang T."/>
            <person name="Gao T."/>
            <person name="Zhang H."/>
        </authorList>
    </citation>
    <scope>NUCLEOTIDE SEQUENCE</scope>
    <source>
        <strain evidence="2">G02</strain>
    </source>
</reference>